<dbReference type="PROSITE" id="PS51755">
    <property type="entry name" value="OMPR_PHOB"/>
    <property type="match status" value="1"/>
</dbReference>
<feature type="domain" description="OmpR/PhoB-type" evidence="9">
    <location>
        <begin position="125"/>
        <end position="219"/>
    </location>
</feature>
<dbReference type="GO" id="GO:0000976">
    <property type="term" value="F:transcription cis-regulatory region binding"/>
    <property type="evidence" value="ECO:0007669"/>
    <property type="project" value="TreeGrafter"/>
</dbReference>
<dbReference type="CDD" id="cd17624">
    <property type="entry name" value="REC_OmpR_PmrA-like"/>
    <property type="match status" value="1"/>
</dbReference>
<sequence>MRILLVEDDRSLAAGLQAALSREGFAVNHVACGAHALAAVRAEPPDMVVLDLGLPDMDGLQVLSALRETNRSLPVLLLTARDGAEDKVRGLDRGADDYMAKPFDVKELAARLRVIERRLSSAASNSCLTVGAVALDTAAHTVLIGVQPVDLPRREYMLLKALMESVGKVLTREALEGRLYSWGEEVSSNALEVHIHHLRKKLPDDFIKTVRGIGYTVPRQ</sequence>
<dbReference type="SMART" id="SM00448">
    <property type="entry name" value="REC"/>
    <property type="match status" value="1"/>
</dbReference>
<dbReference type="GO" id="GO:0000156">
    <property type="term" value="F:phosphorelay response regulator activity"/>
    <property type="evidence" value="ECO:0007669"/>
    <property type="project" value="TreeGrafter"/>
</dbReference>
<dbReference type="InterPro" id="IPR036388">
    <property type="entry name" value="WH-like_DNA-bd_sf"/>
</dbReference>
<comment type="caution">
    <text evidence="10">The sequence shown here is derived from an EMBL/GenBank/DDBJ whole genome shotgun (WGS) entry which is preliminary data.</text>
</comment>
<proteinExistence type="predicted"/>
<dbReference type="PROSITE" id="PS50110">
    <property type="entry name" value="RESPONSE_REGULATORY"/>
    <property type="match status" value="1"/>
</dbReference>
<dbReference type="InterPro" id="IPR001867">
    <property type="entry name" value="OmpR/PhoB-type_DNA-bd"/>
</dbReference>
<organism evidence="10 11">
    <name type="scientific">Haliea salexigens</name>
    <dbReference type="NCBI Taxonomy" id="287487"/>
    <lineage>
        <taxon>Bacteria</taxon>
        <taxon>Pseudomonadati</taxon>
        <taxon>Pseudomonadota</taxon>
        <taxon>Gammaproteobacteria</taxon>
        <taxon>Cellvibrionales</taxon>
        <taxon>Halieaceae</taxon>
        <taxon>Haliea</taxon>
    </lineage>
</organism>
<protein>
    <submittedName>
        <fullName evidence="10">DNA-binding response regulator</fullName>
    </submittedName>
</protein>
<feature type="modified residue" description="4-aspartylphosphate" evidence="6">
    <location>
        <position position="51"/>
    </location>
</feature>
<dbReference type="GO" id="GO:0006355">
    <property type="term" value="P:regulation of DNA-templated transcription"/>
    <property type="evidence" value="ECO:0007669"/>
    <property type="project" value="InterPro"/>
</dbReference>
<dbReference type="Proteomes" id="UP000259273">
    <property type="component" value="Unassembled WGS sequence"/>
</dbReference>
<reference evidence="10 11" key="1">
    <citation type="journal article" date="2018" name="Nat. Biotechnol.">
        <title>A standardized bacterial taxonomy based on genome phylogeny substantially revises the tree of life.</title>
        <authorList>
            <person name="Parks D.H."/>
            <person name="Chuvochina M."/>
            <person name="Waite D.W."/>
            <person name="Rinke C."/>
            <person name="Skarshewski A."/>
            <person name="Chaumeil P.A."/>
            <person name="Hugenholtz P."/>
        </authorList>
    </citation>
    <scope>NUCLEOTIDE SEQUENCE [LARGE SCALE GENOMIC DNA]</scope>
    <source>
        <strain evidence="10">UBA9158</strain>
    </source>
</reference>
<dbReference type="RefSeq" id="WP_027948385.1">
    <property type="nucleotide sequence ID" value="NZ_JBLIAR010000037.1"/>
</dbReference>
<dbReference type="AlphaFoldDB" id="A0A3C1KKT8"/>
<dbReference type="InterPro" id="IPR039420">
    <property type="entry name" value="WalR-like"/>
</dbReference>
<evidence type="ECO:0000256" key="7">
    <source>
        <dbReference type="PROSITE-ProRule" id="PRU01091"/>
    </source>
</evidence>
<feature type="DNA-binding region" description="OmpR/PhoB-type" evidence="7">
    <location>
        <begin position="125"/>
        <end position="219"/>
    </location>
</feature>
<dbReference type="GO" id="GO:0005829">
    <property type="term" value="C:cytosol"/>
    <property type="evidence" value="ECO:0007669"/>
    <property type="project" value="TreeGrafter"/>
</dbReference>
<evidence type="ECO:0000259" key="8">
    <source>
        <dbReference type="PROSITE" id="PS50110"/>
    </source>
</evidence>
<dbReference type="InterPro" id="IPR001789">
    <property type="entry name" value="Sig_transdc_resp-reg_receiver"/>
</dbReference>
<dbReference type="PANTHER" id="PTHR48111:SF67">
    <property type="entry name" value="TRANSCRIPTIONAL REGULATORY PROTEIN TCTD"/>
    <property type="match status" value="1"/>
</dbReference>
<dbReference type="CDD" id="cd00383">
    <property type="entry name" value="trans_reg_C"/>
    <property type="match status" value="1"/>
</dbReference>
<dbReference type="SMART" id="SM00862">
    <property type="entry name" value="Trans_reg_C"/>
    <property type="match status" value="1"/>
</dbReference>
<dbReference type="Pfam" id="PF00486">
    <property type="entry name" value="Trans_reg_C"/>
    <property type="match status" value="1"/>
</dbReference>
<evidence type="ECO:0000256" key="1">
    <source>
        <dbReference type="ARBA" id="ARBA00022553"/>
    </source>
</evidence>
<evidence type="ECO:0000256" key="4">
    <source>
        <dbReference type="ARBA" id="ARBA00023125"/>
    </source>
</evidence>
<evidence type="ECO:0000313" key="11">
    <source>
        <dbReference type="Proteomes" id="UP000259273"/>
    </source>
</evidence>
<dbReference type="Gene3D" id="3.40.50.2300">
    <property type="match status" value="1"/>
</dbReference>
<dbReference type="Gene3D" id="1.10.10.10">
    <property type="entry name" value="Winged helix-like DNA-binding domain superfamily/Winged helix DNA-binding domain"/>
    <property type="match status" value="1"/>
</dbReference>
<keyword evidence="3" id="KW-0805">Transcription regulation</keyword>
<dbReference type="STRING" id="1121937.GCA_000423125_00246"/>
<keyword evidence="2" id="KW-0902">Two-component regulatory system</keyword>
<dbReference type="InterPro" id="IPR016032">
    <property type="entry name" value="Sig_transdc_resp-reg_C-effctor"/>
</dbReference>
<dbReference type="FunFam" id="3.40.50.2300:FF:000002">
    <property type="entry name" value="DNA-binding response regulator PhoP"/>
    <property type="match status" value="1"/>
</dbReference>
<keyword evidence="5" id="KW-0804">Transcription</keyword>
<keyword evidence="4 7" id="KW-0238">DNA-binding</keyword>
<dbReference type="SUPFAM" id="SSF46894">
    <property type="entry name" value="C-terminal effector domain of the bipartite response regulators"/>
    <property type="match status" value="1"/>
</dbReference>
<evidence type="ECO:0000313" key="10">
    <source>
        <dbReference type="EMBL" id="HAN27322.1"/>
    </source>
</evidence>
<dbReference type="SUPFAM" id="SSF52172">
    <property type="entry name" value="CheY-like"/>
    <property type="match status" value="1"/>
</dbReference>
<dbReference type="GO" id="GO:0032993">
    <property type="term" value="C:protein-DNA complex"/>
    <property type="evidence" value="ECO:0007669"/>
    <property type="project" value="TreeGrafter"/>
</dbReference>
<dbReference type="EMBL" id="DMND01000087">
    <property type="protein sequence ID" value="HAN27322.1"/>
    <property type="molecule type" value="Genomic_DNA"/>
</dbReference>
<evidence type="ECO:0000256" key="5">
    <source>
        <dbReference type="ARBA" id="ARBA00023163"/>
    </source>
</evidence>
<evidence type="ECO:0000256" key="6">
    <source>
        <dbReference type="PROSITE-ProRule" id="PRU00169"/>
    </source>
</evidence>
<gene>
    <name evidence="10" type="ORF">DCP75_06310</name>
</gene>
<evidence type="ECO:0000256" key="3">
    <source>
        <dbReference type="ARBA" id="ARBA00023015"/>
    </source>
</evidence>
<evidence type="ECO:0000256" key="2">
    <source>
        <dbReference type="ARBA" id="ARBA00023012"/>
    </source>
</evidence>
<feature type="domain" description="Response regulatory" evidence="8">
    <location>
        <begin position="2"/>
        <end position="116"/>
    </location>
</feature>
<dbReference type="PANTHER" id="PTHR48111">
    <property type="entry name" value="REGULATOR OF RPOS"/>
    <property type="match status" value="1"/>
</dbReference>
<keyword evidence="1 6" id="KW-0597">Phosphoprotein</keyword>
<name>A0A3C1KKT8_9GAMM</name>
<dbReference type="InterPro" id="IPR011006">
    <property type="entry name" value="CheY-like_superfamily"/>
</dbReference>
<evidence type="ECO:0000259" key="9">
    <source>
        <dbReference type="PROSITE" id="PS51755"/>
    </source>
</evidence>
<dbReference type="Pfam" id="PF00072">
    <property type="entry name" value="Response_reg"/>
    <property type="match status" value="1"/>
</dbReference>
<accession>A0A3C1KKT8</accession>